<name>A0A382YVN8_9ZZZZ</name>
<feature type="region of interest" description="Disordered" evidence="1">
    <location>
        <begin position="56"/>
        <end position="76"/>
    </location>
</feature>
<dbReference type="EMBL" id="UINC01178913">
    <property type="protein sequence ID" value="SVD87327.1"/>
    <property type="molecule type" value="Genomic_DNA"/>
</dbReference>
<feature type="region of interest" description="Disordered" evidence="1">
    <location>
        <begin position="239"/>
        <end position="261"/>
    </location>
</feature>
<feature type="non-terminal residue" evidence="2">
    <location>
        <position position="261"/>
    </location>
</feature>
<proteinExistence type="predicted"/>
<gene>
    <name evidence="2" type="ORF">METZ01_LOCUS440181</name>
</gene>
<reference evidence="2" key="1">
    <citation type="submission" date="2018-05" db="EMBL/GenBank/DDBJ databases">
        <authorList>
            <person name="Lanie J.A."/>
            <person name="Ng W.-L."/>
            <person name="Kazmierczak K.M."/>
            <person name="Andrzejewski T.M."/>
            <person name="Davidsen T.M."/>
            <person name="Wayne K.J."/>
            <person name="Tettelin H."/>
            <person name="Glass J.I."/>
            <person name="Rusch D."/>
            <person name="Podicherti R."/>
            <person name="Tsui H.-C.T."/>
            <person name="Winkler M.E."/>
        </authorList>
    </citation>
    <scope>NUCLEOTIDE SEQUENCE</scope>
</reference>
<accession>A0A382YVN8</accession>
<dbReference type="AlphaFoldDB" id="A0A382YVN8"/>
<evidence type="ECO:0000313" key="2">
    <source>
        <dbReference type="EMBL" id="SVD87327.1"/>
    </source>
</evidence>
<evidence type="ECO:0000256" key="1">
    <source>
        <dbReference type="SAM" id="MobiDB-lite"/>
    </source>
</evidence>
<protein>
    <submittedName>
        <fullName evidence="2">Uncharacterized protein</fullName>
    </submittedName>
</protein>
<feature type="non-terminal residue" evidence="2">
    <location>
        <position position="1"/>
    </location>
</feature>
<sequence>HSLHSSRLQRCLLSPGAAGDQRRPGAYREPGTGAGGVRGCPQRCHAAGVPAVRLASDHHSAVRRPRHDRPPGTPSMVHGWWRHSRAAGVVDSVRLCVGDGPCPRHPRRDLPPRSTGDAAAGDVATAADRPWLLPVDPGPLWQRQPHRRGRFRLPDGLQRRRLRRRALVPSTWRRGCGAGAAGRQRGLPAHRLAADAVDVRWRPTEDPTARRQFRAGEALDALCPVLLPSAGRVDGAGGGRGAGGAGSNGALAGREVVTGGV</sequence>
<organism evidence="2">
    <name type="scientific">marine metagenome</name>
    <dbReference type="NCBI Taxonomy" id="408172"/>
    <lineage>
        <taxon>unclassified sequences</taxon>
        <taxon>metagenomes</taxon>
        <taxon>ecological metagenomes</taxon>
    </lineage>
</organism>
<feature type="region of interest" description="Disordered" evidence="1">
    <location>
        <begin position="13"/>
        <end position="34"/>
    </location>
</feature>